<dbReference type="AlphaFoldDB" id="A0A5A9XQ50"/>
<dbReference type="PANTHER" id="PTHR34374">
    <property type="entry name" value="LARGE RIBOSOMAL RNA SUBUNIT ACCUMULATION PROTEIN YCED HOMOLOG 1, CHLOROPLASTIC"/>
    <property type="match status" value="1"/>
</dbReference>
<organism evidence="1 2">
    <name type="scientific">Oryzomonas rubra</name>
    <dbReference type="NCBI Taxonomy" id="2509454"/>
    <lineage>
        <taxon>Bacteria</taxon>
        <taxon>Pseudomonadati</taxon>
        <taxon>Thermodesulfobacteriota</taxon>
        <taxon>Desulfuromonadia</taxon>
        <taxon>Geobacterales</taxon>
        <taxon>Geobacteraceae</taxon>
        <taxon>Oryzomonas</taxon>
    </lineage>
</organism>
<evidence type="ECO:0000313" key="2">
    <source>
        <dbReference type="Proteomes" id="UP000324298"/>
    </source>
</evidence>
<keyword evidence="2" id="KW-1185">Reference proteome</keyword>
<accession>A0A5A9XQ50</accession>
<dbReference type="Proteomes" id="UP000324298">
    <property type="component" value="Unassembled WGS sequence"/>
</dbReference>
<dbReference type="RefSeq" id="WP_149305777.1">
    <property type="nucleotide sequence ID" value="NZ_SRSD01000001.1"/>
</dbReference>
<evidence type="ECO:0000313" key="1">
    <source>
        <dbReference type="EMBL" id="KAA0895196.1"/>
    </source>
</evidence>
<dbReference type="PANTHER" id="PTHR34374:SF1">
    <property type="entry name" value="LARGE RIBOSOMAL RNA SUBUNIT ACCUMULATION PROTEIN YCED HOMOLOG 1, CHLOROPLASTIC"/>
    <property type="match status" value="1"/>
</dbReference>
<sequence length="180" mass="19704">MKISVDHIQEKALTIEVDEPVDTFPVLSGMQADGTCIFNGPVRGQISAVREYDHLRVAGNVTVPATFTCSRCLASYGTEIGSNFTIFFRKGPASQENDEEETELNDQDLVSATYSGDEIDLTHEIEEQVAMEVPFKPLCSETCKGLCPTCGIDLNQGDCSCGSDEVNFKFSALKDFKVSR</sequence>
<gene>
    <name evidence="1" type="ORF">ET418_01360</name>
</gene>
<dbReference type="Pfam" id="PF02620">
    <property type="entry name" value="YceD"/>
    <property type="match status" value="1"/>
</dbReference>
<reference evidence="1 2" key="1">
    <citation type="submission" date="2019-04" db="EMBL/GenBank/DDBJ databases">
        <title>Geobacter ruber sp. nov., ferric-reducing bacteria isolated from paddy soil.</title>
        <authorList>
            <person name="Xu Z."/>
            <person name="Masuda Y."/>
            <person name="Itoh H."/>
            <person name="Senoo K."/>
        </authorList>
    </citation>
    <scope>NUCLEOTIDE SEQUENCE [LARGE SCALE GENOMIC DNA]</scope>
    <source>
        <strain evidence="1 2">Red88</strain>
    </source>
</reference>
<name>A0A5A9XQ50_9BACT</name>
<dbReference type="InterPro" id="IPR003772">
    <property type="entry name" value="YceD"/>
</dbReference>
<dbReference type="EMBL" id="SRSD01000001">
    <property type="protein sequence ID" value="KAA0895196.1"/>
    <property type="molecule type" value="Genomic_DNA"/>
</dbReference>
<protein>
    <submittedName>
        <fullName evidence="1">DUF177 domain-containing protein</fullName>
    </submittedName>
</protein>
<comment type="caution">
    <text evidence="1">The sequence shown here is derived from an EMBL/GenBank/DDBJ whole genome shotgun (WGS) entry which is preliminary data.</text>
</comment>
<proteinExistence type="predicted"/>
<dbReference type="OrthoDB" id="9790372at2"/>